<keyword evidence="2" id="KW-1185">Reference proteome</keyword>
<name>A0ABN7Z207_9BURK</name>
<evidence type="ECO:0000313" key="2">
    <source>
        <dbReference type="Proteomes" id="UP000727654"/>
    </source>
</evidence>
<gene>
    <name evidence="1" type="ORF">LMG23992_04136</name>
</gene>
<comment type="caution">
    <text evidence="1">The sequence shown here is derived from an EMBL/GenBank/DDBJ whole genome shotgun (WGS) entry which is preliminary data.</text>
</comment>
<evidence type="ECO:0008006" key="3">
    <source>
        <dbReference type="Google" id="ProtNLM"/>
    </source>
</evidence>
<protein>
    <recommendedName>
        <fullName evidence="3">DUF3375 domain-containing protein</fullName>
    </recommendedName>
</protein>
<sequence length="406" mass="46046">MRESNDQIAKLLRALHQNDDLVAEAFEAAVELGDRQRNNRIDNLANLKALKPQEEGVYRLNPRLREFIADYLVSYRAYQTLTRLSGSIHQARTIWREMRMREDGGDADDRNSLLEQFIDTVIDISYSIERNLSLLHALVSTQYGDVTSFQAKLRQNKYYINEISESLNEMAQVSNLFTEIETEALNAGMMEVRSVVRKRLTSRLLMWTSQIKDVQATINRSLFRARVLEQRVRKLSRVSHWLRQNKNSSGFEISLDGAPPELFRSEPIAVKAHIDVRDTSEAGRAALLHALRRLPPRPVPLPVEERPAPLAIIEEDVTPEPPSLEPHDVMLEALVGELRSTSGAISLRRWTEQQLEAVGLPVEDWLLYASIQLEEEGVPLTFVSDAGGTDRFANEISNDVIAQGVA</sequence>
<evidence type="ECO:0000313" key="1">
    <source>
        <dbReference type="EMBL" id="CAG9179994.1"/>
    </source>
</evidence>
<organism evidence="1 2">
    <name type="scientific">Cupriavidus laharis</name>
    <dbReference type="NCBI Taxonomy" id="151654"/>
    <lineage>
        <taxon>Bacteria</taxon>
        <taxon>Pseudomonadati</taxon>
        <taxon>Pseudomonadota</taxon>
        <taxon>Betaproteobacteria</taxon>
        <taxon>Burkholderiales</taxon>
        <taxon>Burkholderiaceae</taxon>
        <taxon>Cupriavidus</taxon>
    </lineage>
</organism>
<dbReference type="Proteomes" id="UP000727654">
    <property type="component" value="Unassembled WGS sequence"/>
</dbReference>
<accession>A0ABN7Z207</accession>
<dbReference type="EMBL" id="CAJZAI010000011">
    <property type="protein sequence ID" value="CAG9179994.1"/>
    <property type="molecule type" value="Genomic_DNA"/>
</dbReference>
<proteinExistence type="predicted"/>
<reference evidence="1 2" key="1">
    <citation type="submission" date="2021-08" db="EMBL/GenBank/DDBJ databases">
        <authorList>
            <person name="Peeters C."/>
        </authorList>
    </citation>
    <scope>NUCLEOTIDE SEQUENCE [LARGE SCALE GENOMIC DNA]</scope>
    <source>
        <strain evidence="1 2">LMG 23992</strain>
    </source>
</reference>
<dbReference type="RefSeq" id="WP_224081624.1">
    <property type="nucleotide sequence ID" value="NZ_CAJZAI010000011.1"/>
</dbReference>